<organism evidence="2 3">
    <name type="scientific">Xylaria flabelliformis</name>
    <dbReference type="NCBI Taxonomy" id="2512241"/>
    <lineage>
        <taxon>Eukaryota</taxon>
        <taxon>Fungi</taxon>
        <taxon>Dikarya</taxon>
        <taxon>Ascomycota</taxon>
        <taxon>Pezizomycotina</taxon>
        <taxon>Sordariomycetes</taxon>
        <taxon>Xylariomycetidae</taxon>
        <taxon>Xylariales</taxon>
        <taxon>Xylariaceae</taxon>
        <taxon>Xylaria</taxon>
    </lineage>
</organism>
<reference evidence="3" key="1">
    <citation type="submission" date="2019-06" db="EMBL/GenBank/DDBJ databases">
        <title>Draft genome sequence of the griseofulvin-producing fungus Xylaria cubensis strain G536.</title>
        <authorList>
            <person name="Mead M.E."/>
            <person name="Raja H.A."/>
            <person name="Steenwyk J.L."/>
            <person name="Knowles S.L."/>
            <person name="Oberlies N.H."/>
            <person name="Rokas A."/>
        </authorList>
    </citation>
    <scope>NUCLEOTIDE SEQUENCE [LARGE SCALE GENOMIC DNA]</scope>
    <source>
        <strain evidence="3">G536</strain>
    </source>
</reference>
<dbReference type="EMBL" id="VFLP01000040">
    <property type="protein sequence ID" value="TRX92008.1"/>
    <property type="molecule type" value="Genomic_DNA"/>
</dbReference>
<dbReference type="SUPFAM" id="SSF52047">
    <property type="entry name" value="RNI-like"/>
    <property type="match status" value="1"/>
</dbReference>
<gene>
    <name evidence="2" type="ORF">FHL15_007105</name>
</gene>
<protein>
    <recommendedName>
        <fullName evidence="1">F-box domain-containing protein</fullName>
    </recommendedName>
</protein>
<dbReference type="InterPro" id="IPR001810">
    <property type="entry name" value="F-box_dom"/>
</dbReference>
<sequence>MASNADPDASASNLARAKTYYNEKQYPKAAAIFKQIANSCACGVQVRTSPCCCKSLLPAFADGAIEAELRKKCICSAKSDVRCKNAGHIDALDGLAAVHEAKNLVDTAIVIAEAMINLAPREPKTLRQMRDKIRYPAAATDPLPVMPLELIAMIFKYLDFRSLCRCLRVSKSWKSLLTTKDATIQSLWRIQHFDRCTKTIRVRPPLLQKYAGYAGSRVTELRIKNCHQFCIDENVFQWIATCPGLKTFKLQGSKEMSDMSLMSRVIHPCLPQLTSLYLGFYAPFLEEFVHKIVASSATTLRELTILNFPSRLTKRFGSTEVAVWPVLQRLRTLRLGGPPYKEKAVFNISSFMWVSPNVEEVWLEGAYVTFRGDHEHPENPWPRLKRLFVGQEVRWQRLADAPFPLPSEIEELHLMHCDHIFSFLSGPFLQNPDTYPEPKRLQKFTLRDRVPSRDAWPGYLQRWVRPSLESGSLKELGIMFPKPHPYWLKSSHLKFLSLKGLSLEFGTDPFAIDEALSDLLERFPNVEGLDIAQEPFSNAALARAVKKGVKIIYHRGDWHKRTEVREWALQKHGARVVEGDYILNSPIYLPDERYKDFY</sequence>
<dbReference type="Proteomes" id="UP000319160">
    <property type="component" value="Unassembled WGS sequence"/>
</dbReference>
<keyword evidence="3" id="KW-1185">Reference proteome</keyword>
<accession>A0A553HVP8</accession>
<dbReference type="SMART" id="SM00256">
    <property type="entry name" value="FBOX"/>
    <property type="match status" value="1"/>
</dbReference>
<evidence type="ECO:0000313" key="2">
    <source>
        <dbReference type="EMBL" id="TRX92008.1"/>
    </source>
</evidence>
<dbReference type="SUPFAM" id="SSF81383">
    <property type="entry name" value="F-box domain"/>
    <property type="match status" value="1"/>
</dbReference>
<evidence type="ECO:0000259" key="1">
    <source>
        <dbReference type="PROSITE" id="PS50181"/>
    </source>
</evidence>
<dbReference type="OrthoDB" id="629492at2759"/>
<comment type="caution">
    <text evidence="2">The sequence shown here is derived from an EMBL/GenBank/DDBJ whole genome shotgun (WGS) entry which is preliminary data.</text>
</comment>
<dbReference type="InterPro" id="IPR032675">
    <property type="entry name" value="LRR_dom_sf"/>
</dbReference>
<dbReference type="InterPro" id="IPR036047">
    <property type="entry name" value="F-box-like_dom_sf"/>
</dbReference>
<proteinExistence type="predicted"/>
<dbReference type="Pfam" id="PF00646">
    <property type="entry name" value="F-box"/>
    <property type="match status" value="1"/>
</dbReference>
<feature type="domain" description="F-box" evidence="1">
    <location>
        <begin position="140"/>
        <end position="187"/>
    </location>
</feature>
<evidence type="ECO:0000313" key="3">
    <source>
        <dbReference type="Proteomes" id="UP000319160"/>
    </source>
</evidence>
<dbReference type="Gene3D" id="1.20.1280.50">
    <property type="match status" value="1"/>
</dbReference>
<dbReference type="STRING" id="2512241.A0A553HVP8"/>
<dbReference type="AlphaFoldDB" id="A0A553HVP8"/>
<name>A0A553HVP8_9PEZI</name>
<dbReference type="PROSITE" id="PS50181">
    <property type="entry name" value="FBOX"/>
    <property type="match status" value="1"/>
</dbReference>
<dbReference type="Gene3D" id="3.80.10.10">
    <property type="entry name" value="Ribonuclease Inhibitor"/>
    <property type="match status" value="1"/>
</dbReference>